<organism evidence="8 9">
    <name type="scientific">Orlajensenia flava</name>
    <dbReference type="NCBI Taxonomy" id="2565934"/>
    <lineage>
        <taxon>Bacteria</taxon>
        <taxon>Bacillati</taxon>
        <taxon>Actinomycetota</taxon>
        <taxon>Actinomycetes</taxon>
        <taxon>Micrococcales</taxon>
        <taxon>Microbacteriaceae</taxon>
        <taxon>Orlajensenia</taxon>
    </lineage>
</organism>
<protein>
    <submittedName>
        <fullName evidence="8">Type II secretion system protein F</fullName>
    </submittedName>
</protein>
<feature type="domain" description="Type II secretion system protein GspF" evidence="7">
    <location>
        <begin position="119"/>
        <end position="244"/>
    </location>
</feature>
<dbReference type="OrthoDB" id="3217742at2"/>
<name>A0A4S4FX46_9MICO</name>
<dbReference type="GO" id="GO:0005886">
    <property type="term" value="C:plasma membrane"/>
    <property type="evidence" value="ECO:0007669"/>
    <property type="project" value="UniProtKB-SubCell"/>
</dbReference>
<evidence type="ECO:0000313" key="8">
    <source>
        <dbReference type="EMBL" id="THG34881.1"/>
    </source>
</evidence>
<dbReference type="InterPro" id="IPR018076">
    <property type="entry name" value="T2SS_GspF_dom"/>
</dbReference>
<evidence type="ECO:0000256" key="2">
    <source>
        <dbReference type="ARBA" id="ARBA00022475"/>
    </source>
</evidence>
<evidence type="ECO:0000256" key="3">
    <source>
        <dbReference type="ARBA" id="ARBA00022692"/>
    </source>
</evidence>
<dbReference type="Proteomes" id="UP000307380">
    <property type="component" value="Unassembled WGS sequence"/>
</dbReference>
<dbReference type="AlphaFoldDB" id="A0A4S4FX46"/>
<dbReference type="RefSeq" id="WP_136421755.1">
    <property type="nucleotide sequence ID" value="NZ_SSSN01000003.1"/>
</dbReference>
<evidence type="ECO:0000313" key="9">
    <source>
        <dbReference type="Proteomes" id="UP000307380"/>
    </source>
</evidence>
<comment type="subcellular location">
    <subcellularLocation>
        <location evidence="1">Cell membrane</location>
        <topology evidence="1">Multi-pass membrane protein</topology>
    </subcellularLocation>
</comment>
<dbReference type="EMBL" id="SSSN01000003">
    <property type="protein sequence ID" value="THG34881.1"/>
    <property type="molecule type" value="Genomic_DNA"/>
</dbReference>
<keyword evidence="9" id="KW-1185">Reference proteome</keyword>
<keyword evidence="4 6" id="KW-1133">Transmembrane helix</keyword>
<feature type="transmembrane region" description="Helical" evidence="6">
    <location>
        <begin position="76"/>
        <end position="101"/>
    </location>
</feature>
<evidence type="ECO:0000256" key="5">
    <source>
        <dbReference type="ARBA" id="ARBA00023136"/>
    </source>
</evidence>
<keyword evidence="5 6" id="KW-0472">Membrane</keyword>
<dbReference type="Pfam" id="PF00482">
    <property type="entry name" value="T2SSF"/>
    <property type="match status" value="1"/>
</dbReference>
<keyword evidence="3 6" id="KW-0812">Transmembrane</keyword>
<evidence type="ECO:0000256" key="4">
    <source>
        <dbReference type="ARBA" id="ARBA00022989"/>
    </source>
</evidence>
<gene>
    <name evidence="8" type="ORF">E6C70_01980</name>
</gene>
<sequence length="290" mass="30678">MSPVVVGLGLMFGAGALLAVAPWLWPAVASGPRRRDGVMERMRIRLVLAGFSGVPVSAIVVVSVMCGLGLAAVAQALFSVSALSLAVGLLGFALPALIVVWRARARRAAHRTVWPDVVDHLVSAVRAGLALPDAVASLATSGPSGTRSIFASFAKDYAATGNFSVCLDDLKRAFADPVADRLIETLRMAREVGAGDLVEVLRGLAGYLREDTVVRAELRARQSWVVNAARLGVIAPWLVLLLLVSRPEGAAAYNSPAGGAVILLGLLVSAIAYRLMIRVGRLPEEQRWFR</sequence>
<evidence type="ECO:0000256" key="6">
    <source>
        <dbReference type="SAM" id="Phobius"/>
    </source>
</evidence>
<reference evidence="8 9" key="1">
    <citation type="submission" date="2019-04" db="EMBL/GenBank/DDBJ databases">
        <authorList>
            <person name="Jiang L."/>
        </authorList>
    </citation>
    <scope>NUCLEOTIDE SEQUENCE [LARGE SCALE GENOMIC DNA]</scope>
    <source>
        <strain evidence="8 9">YIM 131861</strain>
    </source>
</reference>
<evidence type="ECO:0000256" key="1">
    <source>
        <dbReference type="ARBA" id="ARBA00004651"/>
    </source>
</evidence>
<dbReference type="PANTHER" id="PTHR35007:SF1">
    <property type="entry name" value="PILUS ASSEMBLY PROTEIN"/>
    <property type="match status" value="1"/>
</dbReference>
<feature type="transmembrane region" description="Helical" evidence="6">
    <location>
        <begin position="46"/>
        <end position="70"/>
    </location>
</feature>
<feature type="transmembrane region" description="Helical" evidence="6">
    <location>
        <begin position="6"/>
        <end position="25"/>
    </location>
</feature>
<feature type="transmembrane region" description="Helical" evidence="6">
    <location>
        <begin position="257"/>
        <end position="277"/>
    </location>
</feature>
<accession>A0A4S4FX46</accession>
<evidence type="ECO:0000259" key="7">
    <source>
        <dbReference type="Pfam" id="PF00482"/>
    </source>
</evidence>
<keyword evidence="2" id="KW-1003">Cell membrane</keyword>
<comment type="caution">
    <text evidence="8">The sequence shown here is derived from an EMBL/GenBank/DDBJ whole genome shotgun (WGS) entry which is preliminary data.</text>
</comment>
<feature type="transmembrane region" description="Helical" evidence="6">
    <location>
        <begin position="224"/>
        <end position="245"/>
    </location>
</feature>
<dbReference type="PANTHER" id="PTHR35007">
    <property type="entry name" value="INTEGRAL MEMBRANE PROTEIN-RELATED"/>
    <property type="match status" value="1"/>
</dbReference>
<proteinExistence type="predicted"/>